<dbReference type="Proteomes" id="UP001064048">
    <property type="component" value="Chromosome 20"/>
</dbReference>
<comment type="caution">
    <text evidence="1">The sequence shown here is derived from an EMBL/GenBank/DDBJ whole genome shotgun (WGS) entry which is preliminary data.</text>
</comment>
<keyword evidence="2" id="KW-1185">Reference proteome</keyword>
<sequence length="342" mass="37190">GLTMSSCSGPGVCGGARRRPPPPPEPALSLAADLSELSLDQVSRLSARPEVWKKIRAAGPLEVTAAGAQLLAATFRNLTHLAVTGSSSMDARCPSVDWPEWAWLESRLATRRPPVEYIDLTDCGAVTDAGLCALLHTCPSLQYLYLRRCTLVTGVRWIPSYCALKELSVSDCTGVTDFGLYELAKLGPALRYLSVAKCTQVSDSGVRTLARRCYKLRYLNARGCGALGDDGVEAVARGCSRLRALDLGATDVSEAGLQILARCCPNLKKLALRGCELVGDDGLEAVAYYCRGLTQLNIQDTPVTLRGYRAVKKYCKRCKVLNHPNFHNRIQTNTHILYESRN</sequence>
<feature type="non-terminal residue" evidence="1">
    <location>
        <position position="1"/>
    </location>
</feature>
<accession>A0ACC0KMS6</accession>
<proteinExistence type="predicted"/>
<feature type="non-terminal residue" evidence="1">
    <location>
        <position position="342"/>
    </location>
</feature>
<organism evidence="1 2">
    <name type="scientific">Choristoneura fumiferana</name>
    <name type="common">Spruce budworm moth</name>
    <name type="synonym">Archips fumiferana</name>
    <dbReference type="NCBI Taxonomy" id="7141"/>
    <lineage>
        <taxon>Eukaryota</taxon>
        <taxon>Metazoa</taxon>
        <taxon>Ecdysozoa</taxon>
        <taxon>Arthropoda</taxon>
        <taxon>Hexapoda</taxon>
        <taxon>Insecta</taxon>
        <taxon>Pterygota</taxon>
        <taxon>Neoptera</taxon>
        <taxon>Endopterygota</taxon>
        <taxon>Lepidoptera</taxon>
        <taxon>Glossata</taxon>
        <taxon>Ditrysia</taxon>
        <taxon>Tortricoidea</taxon>
        <taxon>Tortricidae</taxon>
        <taxon>Tortricinae</taxon>
        <taxon>Choristoneura</taxon>
    </lineage>
</organism>
<dbReference type="EMBL" id="CM046120">
    <property type="protein sequence ID" value="KAI8437466.1"/>
    <property type="molecule type" value="Genomic_DNA"/>
</dbReference>
<protein>
    <submittedName>
        <fullName evidence="1">Uncharacterized protein</fullName>
    </submittedName>
</protein>
<gene>
    <name evidence="1" type="ORF">MSG28_011788</name>
</gene>
<name>A0ACC0KMS6_CHOFU</name>
<evidence type="ECO:0000313" key="2">
    <source>
        <dbReference type="Proteomes" id="UP001064048"/>
    </source>
</evidence>
<reference evidence="1 2" key="1">
    <citation type="journal article" date="2022" name="Genome Biol. Evol.">
        <title>The Spruce Budworm Genome: Reconstructing the Evolutionary History of Antifreeze Proteins.</title>
        <authorList>
            <person name="Beliveau C."/>
            <person name="Gagne P."/>
            <person name="Picq S."/>
            <person name="Vernygora O."/>
            <person name="Keeling C.I."/>
            <person name="Pinkney K."/>
            <person name="Doucet D."/>
            <person name="Wen F."/>
            <person name="Johnston J.S."/>
            <person name="Maaroufi H."/>
            <person name="Boyle B."/>
            <person name="Laroche J."/>
            <person name="Dewar K."/>
            <person name="Juretic N."/>
            <person name="Blackburn G."/>
            <person name="Nisole A."/>
            <person name="Brunet B."/>
            <person name="Brandao M."/>
            <person name="Lumley L."/>
            <person name="Duan J."/>
            <person name="Quan G."/>
            <person name="Lucarotti C.J."/>
            <person name="Roe A.D."/>
            <person name="Sperling F.A.H."/>
            <person name="Levesque R.C."/>
            <person name="Cusson M."/>
        </authorList>
    </citation>
    <scope>NUCLEOTIDE SEQUENCE [LARGE SCALE GENOMIC DNA]</scope>
    <source>
        <strain evidence="1">Glfc:IPQL:Cfum</strain>
    </source>
</reference>
<evidence type="ECO:0000313" key="1">
    <source>
        <dbReference type="EMBL" id="KAI8437466.1"/>
    </source>
</evidence>